<evidence type="ECO:0000313" key="2">
    <source>
        <dbReference type="EMBL" id="OBK19179.1"/>
    </source>
</evidence>
<accession>A0A1A3NDJ7</accession>
<keyword evidence="1" id="KW-1133">Transmembrane helix</keyword>
<name>A0A1A3NDJ7_MYCAS</name>
<keyword evidence="1" id="KW-0812">Transmembrane</keyword>
<dbReference type="EMBL" id="LZLQ01000018">
    <property type="protein sequence ID" value="OBK19179.1"/>
    <property type="molecule type" value="Genomic_DNA"/>
</dbReference>
<dbReference type="Proteomes" id="UP000093629">
    <property type="component" value="Unassembled WGS sequence"/>
</dbReference>
<keyword evidence="3" id="KW-1185">Reference proteome</keyword>
<comment type="caution">
    <text evidence="2">The sequence shown here is derived from an EMBL/GenBank/DDBJ whole genome shotgun (WGS) entry which is preliminary data.</text>
</comment>
<sequence length="196" mass="22238">MSFRRREAALLAFTVVAAIVAIEYGLVFRLFPSYVWHYAPWTLWVIAGLSVALDELIQRGHTTVALVATVTVLAGFGAAIALRPTDVDKSRNQHRAVGEWIDRHSTESHPTAAMVEIGEAGFYSRADIVDYWGLLDKRADDSIRRNDFTWWLSQKPDYFVTDSTPIDLPTMALPEFQREYRYAATLGPLTIYRRIS</sequence>
<organism evidence="2 3">
    <name type="scientific">Mycobacterium asiaticum</name>
    <dbReference type="NCBI Taxonomy" id="1790"/>
    <lineage>
        <taxon>Bacteria</taxon>
        <taxon>Bacillati</taxon>
        <taxon>Actinomycetota</taxon>
        <taxon>Actinomycetes</taxon>
        <taxon>Mycobacteriales</taxon>
        <taxon>Mycobacteriaceae</taxon>
        <taxon>Mycobacterium</taxon>
    </lineage>
</organism>
<keyword evidence="1" id="KW-0472">Membrane</keyword>
<reference evidence="2 3" key="1">
    <citation type="submission" date="2016-06" db="EMBL/GenBank/DDBJ databases">
        <authorList>
            <person name="Kjaerup R.B."/>
            <person name="Dalgaard T.S."/>
            <person name="Juul-Madsen H.R."/>
        </authorList>
    </citation>
    <scope>NUCLEOTIDE SEQUENCE [LARGE SCALE GENOMIC DNA]</scope>
    <source>
        <strain evidence="2 3">1245139.5</strain>
    </source>
</reference>
<feature type="transmembrane region" description="Helical" evidence="1">
    <location>
        <begin position="64"/>
        <end position="82"/>
    </location>
</feature>
<gene>
    <name evidence="2" type="ORF">A5636_19470</name>
</gene>
<protein>
    <submittedName>
        <fullName evidence="2">Uncharacterized protein</fullName>
    </submittedName>
</protein>
<evidence type="ECO:0000313" key="3">
    <source>
        <dbReference type="Proteomes" id="UP000093629"/>
    </source>
</evidence>
<evidence type="ECO:0000256" key="1">
    <source>
        <dbReference type="SAM" id="Phobius"/>
    </source>
</evidence>
<dbReference type="AlphaFoldDB" id="A0A1A3NDJ7"/>
<proteinExistence type="predicted"/>